<feature type="region of interest" description="Disordered" evidence="1">
    <location>
        <begin position="45"/>
        <end position="85"/>
    </location>
</feature>
<comment type="caution">
    <text evidence="2">The sequence shown here is derived from an EMBL/GenBank/DDBJ whole genome shotgun (WGS) entry which is preliminary data.</text>
</comment>
<evidence type="ECO:0000256" key="1">
    <source>
        <dbReference type="SAM" id="MobiDB-lite"/>
    </source>
</evidence>
<evidence type="ECO:0000313" key="2">
    <source>
        <dbReference type="EMBL" id="KAG5841839.1"/>
    </source>
</evidence>
<evidence type="ECO:0000313" key="3">
    <source>
        <dbReference type="Proteomes" id="UP001044222"/>
    </source>
</evidence>
<gene>
    <name evidence="2" type="ORF">ANANG_G00171230</name>
</gene>
<name>A0A9D3M504_ANGAN</name>
<feature type="compositionally biased region" description="Basic and acidic residues" evidence="1">
    <location>
        <begin position="52"/>
        <end position="69"/>
    </location>
</feature>
<reference evidence="2" key="1">
    <citation type="submission" date="2021-01" db="EMBL/GenBank/DDBJ databases">
        <title>A chromosome-scale assembly of European eel, Anguilla anguilla.</title>
        <authorList>
            <person name="Henkel C."/>
            <person name="Jong-Raadsen S.A."/>
            <person name="Dufour S."/>
            <person name="Weltzien F.-A."/>
            <person name="Palstra A.P."/>
            <person name="Pelster B."/>
            <person name="Spaink H.P."/>
            <person name="Van Den Thillart G.E."/>
            <person name="Jansen H."/>
            <person name="Zahm M."/>
            <person name="Klopp C."/>
            <person name="Cedric C."/>
            <person name="Louis A."/>
            <person name="Berthelot C."/>
            <person name="Parey E."/>
            <person name="Roest Crollius H."/>
            <person name="Montfort J."/>
            <person name="Robinson-Rechavi M."/>
            <person name="Bucao C."/>
            <person name="Bouchez O."/>
            <person name="Gislard M."/>
            <person name="Lluch J."/>
            <person name="Milhes M."/>
            <person name="Lampietro C."/>
            <person name="Lopez Roques C."/>
            <person name="Donnadieu C."/>
            <person name="Braasch I."/>
            <person name="Desvignes T."/>
            <person name="Postlethwait J."/>
            <person name="Bobe J."/>
            <person name="Guiguen Y."/>
            <person name="Dirks R."/>
        </authorList>
    </citation>
    <scope>NUCLEOTIDE SEQUENCE</scope>
    <source>
        <strain evidence="2">Tag_6206</strain>
        <tissue evidence="2">Liver</tissue>
    </source>
</reference>
<dbReference type="Proteomes" id="UP001044222">
    <property type="component" value="Chromosome 9"/>
</dbReference>
<dbReference type="EMBL" id="JAFIRN010000009">
    <property type="protein sequence ID" value="KAG5841839.1"/>
    <property type="molecule type" value="Genomic_DNA"/>
</dbReference>
<sequence>MSHAQEPSDLSAATASVVHAVHRRSCGFAPSYGCCQAFSSGVAADWPAVPSEPDRAGTGDYGARDRLDDSSATEPVQKLYRQAGR</sequence>
<dbReference type="AlphaFoldDB" id="A0A9D3M504"/>
<accession>A0A9D3M504</accession>
<organism evidence="2 3">
    <name type="scientific">Anguilla anguilla</name>
    <name type="common">European freshwater eel</name>
    <name type="synonym">Muraena anguilla</name>
    <dbReference type="NCBI Taxonomy" id="7936"/>
    <lineage>
        <taxon>Eukaryota</taxon>
        <taxon>Metazoa</taxon>
        <taxon>Chordata</taxon>
        <taxon>Craniata</taxon>
        <taxon>Vertebrata</taxon>
        <taxon>Euteleostomi</taxon>
        <taxon>Actinopterygii</taxon>
        <taxon>Neopterygii</taxon>
        <taxon>Teleostei</taxon>
        <taxon>Anguilliformes</taxon>
        <taxon>Anguillidae</taxon>
        <taxon>Anguilla</taxon>
    </lineage>
</organism>
<proteinExistence type="predicted"/>
<keyword evidence="3" id="KW-1185">Reference proteome</keyword>
<protein>
    <submittedName>
        <fullName evidence="2">Uncharacterized protein</fullName>
    </submittedName>
</protein>